<dbReference type="Proteomes" id="UP000294257">
    <property type="component" value="Unassembled WGS sequence"/>
</dbReference>
<dbReference type="OrthoDB" id="545125at2"/>
<dbReference type="NCBIfam" id="TIGR01409">
    <property type="entry name" value="TAT_signal_seq"/>
    <property type="match status" value="1"/>
</dbReference>
<dbReference type="PROSITE" id="PS51387">
    <property type="entry name" value="FAD_PCMH"/>
    <property type="match status" value="1"/>
</dbReference>
<accession>A0A4V2ERA3</accession>
<keyword evidence="3" id="KW-0285">Flavoprotein</keyword>
<organism evidence="7 8">
    <name type="scientific">Herbihabitans rhizosphaerae</name>
    <dbReference type="NCBI Taxonomy" id="1872711"/>
    <lineage>
        <taxon>Bacteria</taxon>
        <taxon>Bacillati</taxon>
        <taxon>Actinomycetota</taxon>
        <taxon>Actinomycetes</taxon>
        <taxon>Pseudonocardiales</taxon>
        <taxon>Pseudonocardiaceae</taxon>
        <taxon>Herbihabitans</taxon>
    </lineage>
</organism>
<dbReference type="SUPFAM" id="SSF56176">
    <property type="entry name" value="FAD-binding/transporter-associated domain-like"/>
    <property type="match status" value="1"/>
</dbReference>
<evidence type="ECO:0000259" key="6">
    <source>
        <dbReference type="PROSITE" id="PS51387"/>
    </source>
</evidence>
<dbReference type="InterPro" id="IPR019546">
    <property type="entry name" value="TAT_signal_bac_arc"/>
</dbReference>
<dbReference type="Pfam" id="PF01565">
    <property type="entry name" value="FAD_binding_4"/>
    <property type="match status" value="1"/>
</dbReference>
<evidence type="ECO:0000313" key="8">
    <source>
        <dbReference type="Proteomes" id="UP000294257"/>
    </source>
</evidence>
<dbReference type="InterPro" id="IPR006094">
    <property type="entry name" value="Oxid_FAD_bind_N"/>
</dbReference>
<evidence type="ECO:0000256" key="1">
    <source>
        <dbReference type="ARBA" id="ARBA00001974"/>
    </source>
</evidence>
<proteinExistence type="inferred from homology"/>
<dbReference type="PROSITE" id="PS51318">
    <property type="entry name" value="TAT"/>
    <property type="match status" value="1"/>
</dbReference>
<dbReference type="AlphaFoldDB" id="A0A4V2ERA3"/>
<sequence>MSDVNRRRFLTGTVAAGGALAVAGTTLPTVAGAEPASALDNPSLGPVTVTKGDPRYLDLRIKGVNSRFTTDPERFHLVGSTEQVVDVVHTAVRQNKRITVRGGGHSCENFVGDGAQVIIDLSELHDISFDHRRNAFVVEAGATLREVFKTLYLGWGVTVPGGQCGEVGVGGHFAGGGYGPQSRLFGSVVDYLYAVEVVVVDRDGRARAVVATREPDDPNRDLWWAHTGAGGGNFGVVTRYWLRDPKARGNDPSRLLPRPPGELLGATMLWSWDTVTEERFANLLRNYTAFFEKHSAPGDKYASLFSALLIPRKTAGADQGGFVLAATLDANLPGAERLLREFTDAVQVGVPAAVVSPAERTPWLTSALGSGTNGESGRYKQKSAYLKRRYTGEQCKTIYRHLTENPAPAGAQEAPMLWLLSYGGAVNAAKPDATAMPQRDSIIKAIYLINWDDAKGDADGIRRVREFYRDVYATTGGVPVPDDANDGCYINYPDVDTADPAWNTSGVPWHTLYFKDNYPRLQRIKAAWDPRDVFHHALSIRLP</sequence>
<protein>
    <submittedName>
        <fullName evidence="7">Secreted protein</fullName>
    </submittedName>
</protein>
<dbReference type="EMBL" id="SGWQ01000018">
    <property type="protein sequence ID" value="RZS29751.1"/>
    <property type="molecule type" value="Genomic_DNA"/>
</dbReference>
<dbReference type="GO" id="GO:0016491">
    <property type="term" value="F:oxidoreductase activity"/>
    <property type="evidence" value="ECO:0007669"/>
    <property type="project" value="UniProtKB-KW"/>
</dbReference>
<dbReference type="GO" id="GO:0071949">
    <property type="term" value="F:FAD binding"/>
    <property type="evidence" value="ECO:0007669"/>
    <property type="project" value="InterPro"/>
</dbReference>
<keyword evidence="4" id="KW-0274">FAD</keyword>
<evidence type="ECO:0000313" key="7">
    <source>
        <dbReference type="EMBL" id="RZS29751.1"/>
    </source>
</evidence>
<evidence type="ECO:0000256" key="5">
    <source>
        <dbReference type="ARBA" id="ARBA00023002"/>
    </source>
</evidence>
<reference evidence="7 8" key="1">
    <citation type="submission" date="2019-02" db="EMBL/GenBank/DDBJ databases">
        <title>Genomic Encyclopedia of Type Strains, Phase IV (KMG-IV): sequencing the most valuable type-strain genomes for metagenomic binning, comparative biology and taxonomic classification.</title>
        <authorList>
            <person name="Goeker M."/>
        </authorList>
    </citation>
    <scope>NUCLEOTIDE SEQUENCE [LARGE SCALE GENOMIC DNA]</scope>
    <source>
        <strain evidence="7 8">DSM 101727</strain>
    </source>
</reference>
<dbReference type="RefSeq" id="WP_130348644.1">
    <property type="nucleotide sequence ID" value="NZ_SGWQ01000018.1"/>
</dbReference>
<dbReference type="InterPro" id="IPR006311">
    <property type="entry name" value="TAT_signal"/>
</dbReference>
<dbReference type="Gene3D" id="3.40.462.20">
    <property type="match status" value="1"/>
</dbReference>
<comment type="similarity">
    <text evidence="2">Belongs to the oxygen-dependent FAD-linked oxidoreductase family.</text>
</comment>
<comment type="caution">
    <text evidence="7">The sequence shown here is derived from an EMBL/GenBank/DDBJ whole genome shotgun (WGS) entry which is preliminary data.</text>
</comment>
<gene>
    <name evidence="7" type="ORF">EV193_1185</name>
</gene>
<dbReference type="PANTHER" id="PTHR42973:SF39">
    <property type="entry name" value="FAD-BINDING PCMH-TYPE DOMAIN-CONTAINING PROTEIN"/>
    <property type="match status" value="1"/>
</dbReference>
<evidence type="ECO:0000256" key="2">
    <source>
        <dbReference type="ARBA" id="ARBA00005466"/>
    </source>
</evidence>
<dbReference type="InterPro" id="IPR036318">
    <property type="entry name" value="FAD-bd_PCMH-like_sf"/>
</dbReference>
<dbReference type="InterPro" id="IPR016169">
    <property type="entry name" value="FAD-bd_PCMH_sub2"/>
</dbReference>
<evidence type="ECO:0000256" key="4">
    <source>
        <dbReference type="ARBA" id="ARBA00022827"/>
    </source>
</evidence>
<name>A0A4V2ERA3_9PSEU</name>
<dbReference type="Pfam" id="PF08031">
    <property type="entry name" value="BBE"/>
    <property type="match status" value="1"/>
</dbReference>
<dbReference type="InterPro" id="IPR016166">
    <property type="entry name" value="FAD-bd_PCMH"/>
</dbReference>
<comment type="cofactor">
    <cofactor evidence="1">
        <name>FAD</name>
        <dbReference type="ChEBI" id="CHEBI:57692"/>
    </cofactor>
</comment>
<dbReference type="InterPro" id="IPR050416">
    <property type="entry name" value="FAD-linked_Oxidoreductase"/>
</dbReference>
<keyword evidence="5" id="KW-0560">Oxidoreductase</keyword>
<feature type="domain" description="FAD-binding PCMH-type" evidence="6">
    <location>
        <begin position="68"/>
        <end position="247"/>
    </location>
</feature>
<keyword evidence="8" id="KW-1185">Reference proteome</keyword>
<evidence type="ECO:0000256" key="3">
    <source>
        <dbReference type="ARBA" id="ARBA00022630"/>
    </source>
</evidence>
<dbReference type="Gene3D" id="3.30.465.10">
    <property type="match status" value="1"/>
</dbReference>
<dbReference type="InterPro" id="IPR012951">
    <property type="entry name" value="BBE"/>
</dbReference>
<dbReference type="PANTHER" id="PTHR42973">
    <property type="entry name" value="BINDING OXIDOREDUCTASE, PUTATIVE (AFU_ORTHOLOGUE AFUA_1G17690)-RELATED"/>
    <property type="match status" value="1"/>
</dbReference>